<comment type="caution">
    <text evidence="1">The sequence shown here is derived from an EMBL/GenBank/DDBJ whole genome shotgun (WGS) entry which is preliminary data.</text>
</comment>
<dbReference type="GO" id="GO:0032259">
    <property type="term" value="P:methylation"/>
    <property type="evidence" value="ECO:0007669"/>
    <property type="project" value="UniProtKB-KW"/>
</dbReference>
<evidence type="ECO:0000313" key="2">
    <source>
        <dbReference type="Proteomes" id="UP000434036"/>
    </source>
</evidence>
<reference evidence="1 2" key="1">
    <citation type="submission" date="2019-12" db="EMBL/GenBank/DDBJ databases">
        <authorList>
            <person name="Yang R."/>
        </authorList>
    </citation>
    <scope>NUCLEOTIDE SEQUENCE [LARGE SCALE GENOMIC DNA]</scope>
    <source>
        <strain evidence="1 2">DONG20-135</strain>
    </source>
</reference>
<accession>A0A6N8U4R5</accession>
<protein>
    <submittedName>
        <fullName evidence="1">tRNA (Uracil-5-)-methyltransferase</fullName>
    </submittedName>
</protein>
<keyword evidence="2" id="KW-1185">Reference proteome</keyword>
<name>A0A6N8U4R5_9FIRM</name>
<dbReference type="RefSeq" id="WP_160624604.1">
    <property type="nucleotide sequence ID" value="NZ_WUUQ01000001.1"/>
</dbReference>
<dbReference type="GO" id="GO:0008168">
    <property type="term" value="F:methyltransferase activity"/>
    <property type="evidence" value="ECO:0007669"/>
    <property type="project" value="UniProtKB-KW"/>
</dbReference>
<dbReference type="Proteomes" id="UP000434036">
    <property type="component" value="Unassembled WGS sequence"/>
</dbReference>
<organism evidence="1 2">
    <name type="scientific">Copranaerobaculum intestinale</name>
    <dbReference type="NCBI Taxonomy" id="2692629"/>
    <lineage>
        <taxon>Bacteria</taxon>
        <taxon>Bacillati</taxon>
        <taxon>Bacillota</taxon>
        <taxon>Erysipelotrichia</taxon>
        <taxon>Erysipelotrichales</taxon>
        <taxon>Erysipelotrichaceae</taxon>
        <taxon>Copranaerobaculum</taxon>
    </lineage>
</organism>
<reference evidence="1 2" key="2">
    <citation type="submission" date="2020-01" db="EMBL/GenBank/DDBJ databases">
        <title>Clostridiaceae sp. nov. isolated from the gut of human by culturomics.</title>
        <authorList>
            <person name="Chang Y."/>
        </authorList>
    </citation>
    <scope>NUCLEOTIDE SEQUENCE [LARGE SCALE GENOMIC DNA]</scope>
    <source>
        <strain evidence="1 2">DONG20-135</strain>
    </source>
</reference>
<keyword evidence="1" id="KW-0489">Methyltransferase</keyword>
<gene>
    <name evidence="1" type="ORF">GSF08_04455</name>
</gene>
<proteinExistence type="predicted"/>
<dbReference type="AlphaFoldDB" id="A0A6N8U4R5"/>
<keyword evidence="1" id="KW-0808">Transferase</keyword>
<evidence type="ECO:0000313" key="1">
    <source>
        <dbReference type="EMBL" id="MXQ73186.1"/>
    </source>
</evidence>
<dbReference type="EMBL" id="WUUQ01000001">
    <property type="protein sequence ID" value="MXQ73186.1"/>
    <property type="molecule type" value="Genomic_DNA"/>
</dbReference>
<sequence>MKNKKTISIVLLMAVLLAGGITIGMNWDSWFGKDDPKDSLAVDDQAEDWTGNKETYTGKKNTDTIDIPGYGAIDLQADTVKQAVNLYNPEQNNCYFKMSLLLEDGTKLWESQLIAPGKAVYKITLNQALKAGEYKDATLKYECFKMNEERTPLNGSEIKLNLNVRK</sequence>